<comment type="similarity">
    <text evidence="7">Belongs to the histone H1/H5 family.</text>
</comment>
<keyword evidence="11" id="KW-1185">Reference proteome</keyword>
<dbReference type="Gene3D" id="1.10.10.10">
    <property type="entry name" value="Winged helix-like DNA-binding domain superfamily/Winged helix DNA-binding domain"/>
    <property type="match status" value="1"/>
</dbReference>
<sequence length="194" mass="19814">MAPSPKKTVAKTAAHPAYKEMIVKAIASLAEKNGSSRHAIKKYIFANFKVTPGALADAHLKLALKRGVDASEFVMPKGAAGMIKLAPELKKATKVAEKKAAAAPAVKKVKKAVAKPAAATKATAKKVTKVAAKKAVVKKVAKAPAAVKKTAAPKKAATVKKAAPKKAAAPKKKAATPAAAAAPKTKRGPPKARV</sequence>
<feature type="region of interest" description="Disordered" evidence="8">
    <location>
        <begin position="143"/>
        <end position="194"/>
    </location>
</feature>
<dbReference type="InterPro" id="IPR005818">
    <property type="entry name" value="Histone_H1/H5_H15"/>
</dbReference>
<dbReference type="Proteomes" id="UP000269721">
    <property type="component" value="Unassembled WGS sequence"/>
</dbReference>
<dbReference type="GO" id="GO:0006334">
    <property type="term" value="P:nucleosome assembly"/>
    <property type="evidence" value="ECO:0007669"/>
    <property type="project" value="InterPro"/>
</dbReference>
<dbReference type="InterPro" id="IPR005819">
    <property type="entry name" value="H1/H5"/>
</dbReference>
<dbReference type="Pfam" id="PF00538">
    <property type="entry name" value="Linker_histone"/>
    <property type="match status" value="1"/>
</dbReference>
<feature type="compositionally biased region" description="Low complexity" evidence="8">
    <location>
        <begin position="143"/>
        <end position="161"/>
    </location>
</feature>
<dbReference type="GO" id="GO:0000786">
    <property type="term" value="C:nucleosome"/>
    <property type="evidence" value="ECO:0007669"/>
    <property type="project" value="InterPro"/>
</dbReference>
<comment type="subcellular location">
    <subcellularLocation>
        <location evidence="2">Chromosome</location>
    </subcellularLocation>
    <subcellularLocation>
        <location evidence="1 7">Nucleus</location>
    </subcellularLocation>
</comment>
<dbReference type="SUPFAM" id="SSF46785">
    <property type="entry name" value="Winged helix' DNA-binding domain"/>
    <property type="match status" value="1"/>
</dbReference>
<keyword evidence="6 7" id="KW-0539">Nucleus</keyword>
<evidence type="ECO:0000256" key="3">
    <source>
        <dbReference type="ARBA" id="ARBA00020833"/>
    </source>
</evidence>
<dbReference type="PRINTS" id="PR00624">
    <property type="entry name" value="HISTONEH5"/>
</dbReference>
<dbReference type="GO" id="GO:0030527">
    <property type="term" value="F:structural constituent of chromatin"/>
    <property type="evidence" value="ECO:0007669"/>
    <property type="project" value="InterPro"/>
</dbReference>
<evidence type="ECO:0000256" key="8">
    <source>
        <dbReference type="SAM" id="MobiDB-lite"/>
    </source>
</evidence>
<feature type="compositionally biased region" description="Basic residues" evidence="8">
    <location>
        <begin position="184"/>
        <end position="194"/>
    </location>
</feature>
<dbReference type="CDD" id="cd00073">
    <property type="entry name" value="H15"/>
    <property type="match status" value="1"/>
</dbReference>
<name>A0A4P9WJT3_9FUNG</name>
<dbReference type="GO" id="GO:0030261">
    <property type="term" value="P:chromosome condensation"/>
    <property type="evidence" value="ECO:0007669"/>
    <property type="project" value="TreeGrafter"/>
</dbReference>
<evidence type="ECO:0000256" key="6">
    <source>
        <dbReference type="ARBA" id="ARBA00023242"/>
    </source>
</evidence>
<dbReference type="SMART" id="SM00526">
    <property type="entry name" value="H15"/>
    <property type="match status" value="1"/>
</dbReference>
<dbReference type="GO" id="GO:0031492">
    <property type="term" value="F:nucleosomal DNA binding"/>
    <property type="evidence" value="ECO:0007669"/>
    <property type="project" value="TreeGrafter"/>
</dbReference>
<dbReference type="AlphaFoldDB" id="A0A4P9WJT3"/>
<dbReference type="GO" id="GO:0005634">
    <property type="term" value="C:nucleus"/>
    <property type="evidence" value="ECO:0007669"/>
    <property type="project" value="UniProtKB-SubCell"/>
</dbReference>
<keyword evidence="4 7" id="KW-0158">Chromosome</keyword>
<gene>
    <name evidence="10" type="ORF">BDK51DRAFT_30184</name>
</gene>
<dbReference type="PROSITE" id="PS51504">
    <property type="entry name" value="H15"/>
    <property type="match status" value="1"/>
</dbReference>
<dbReference type="EMBL" id="KZ994552">
    <property type="protein sequence ID" value="RKO92642.1"/>
    <property type="molecule type" value="Genomic_DNA"/>
</dbReference>
<proteinExistence type="inferred from homology"/>
<dbReference type="PANTHER" id="PTHR11467:SF36">
    <property type="entry name" value="HISTONE 24-RELATED"/>
    <property type="match status" value="1"/>
</dbReference>
<evidence type="ECO:0000313" key="10">
    <source>
        <dbReference type="EMBL" id="RKO92642.1"/>
    </source>
</evidence>
<dbReference type="OrthoDB" id="1110759at2759"/>
<accession>A0A4P9WJT3</accession>
<evidence type="ECO:0000259" key="9">
    <source>
        <dbReference type="PROSITE" id="PS51504"/>
    </source>
</evidence>
<protein>
    <recommendedName>
        <fullName evidence="3">Histone H1</fullName>
    </recommendedName>
</protein>
<reference evidence="11" key="1">
    <citation type="journal article" date="2018" name="Nat. Microbiol.">
        <title>Leveraging single-cell genomics to expand the fungal tree of life.</title>
        <authorList>
            <person name="Ahrendt S.R."/>
            <person name="Quandt C.A."/>
            <person name="Ciobanu D."/>
            <person name="Clum A."/>
            <person name="Salamov A."/>
            <person name="Andreopoulos B."/>
            <person name="Cheng J.F."/>
            <person name="Woyke T."/>
            <person name="Pelin A."/>
            <person name="Henrissat B."/>
            <person name="Reynolds N.K."/>
            <person name="Benny G.L."/>
            <person name="Smith M.E."/>
            <person name="James T.Y."/>
            <person name="Grigoriev I.V."/>
        </authorList>
    </citation>
    <scope>NUCLEOTIDE SEQUENCE [LARGE SCALE GENOMIC DNA]</scope>
</reference>
<feature type="domain" description="H15" evidence="9">
    <location>
        <begin position="14"/>
        <end position="87"/>
    </location>
</feature>
<evidence type="ECO:0000313" key="11">
    <source>
        <dbReference type="Proteomes" id="UP000269721"/>
    </source>
</evidence>
<evidence type="ECO:0000256" key="2">
    <source>
        <dbReference type="ARBA" id="ARBA00004286"/>
    </source>
</evidence>
<evidence type="ECO:0000256" key="7">
    <source>
        <dbReference type="RuleBase" id="RU003894"/>
    </source>
</evidence>
<dbReference type="PANTHER" id="PTHR11467">
    <property type="entry name" value="HISTONE H1"/>
    <property type="match status" value="1"/>
</dbReference>
<dbReference type="GO" id="GO:0003690">
    <property type="term" value="F:double-stranded DNA binding"/>
    <property type="evidence" value="ECO:0007669"/>
    <property type="project" value="TreeGrafter"/>
</dbReference>
<keyword evidence="5 7" id="KW-0238">DNA-binding</keyword>
<dbReference type="InterPro" id="IPR036388">
    <property type="entry name" value="WH-like_DNA-bd_sf"/>
</dbReference>
<evidence type="ECO:0000256" key="4">
    <source>
        <dbReference type="ARBA" id="ARBA00022454"/>
    </source>
</evidence>
<organism evidence="10 11">
    <name type="scientific">Blyttiomyces helicus</name>
    <dbReference type="NCBI Taxonomy" id="388810"/>
    <lineage>
        <taxon>Eukaryota</taxon>
        <taxon>Fungi</taxon>
        <taxon>Fungi incertae sedis</taxon>
        <taxon>Chytridiomycota</taxon>
        <taxon>Chytridiomycota incertae sedis</taxon>
        <taxon>Chytridiomycetes</taxon>
        <taxon>Chytridiomycetes incertae sedis</taxon>
        <taxon>Blyttiomyces</taxon>
    </lineage>
</organism>
<dbReference type="InterPro" id="IPR036390">
    <property type="entry name" value="WH_DNA-bd_sf"/>
</dbReference>
<feature type="compositionally biased region" description="Basic residues" evidence="8">
    <location>
        <begin position="162"/>
        <end position="174"/>
    </location>
</feature>
<evidence type="ECO:0000256" key="1">
    <source>
        <dbReference type="ARBA" id="ARBA00004123"/>
    </source>
</evidence>
<dbReference type="GO" id="GO:0045910">
    <property type="term" value="P:negative regulation of DNA recombination"/>
    <property type="evidence" value="ECO:0007669"/>
    <property type="project" value="TreeGrafter"/>
</dbReference>
<evidence type="ECO:0000256" key="5">
    <source>
        <dbReference type="ARBA" id="ARBA00023125"/>
    </source>
</evidence>